<gene>
    <name evidence="4" type="ORF">F4V44_20175</name>
</gene>
<dbReference type="AlphaFoldDB" id="A0A5J5HE25"/>
<sequence>MDFQRVDVVYALLFDTNTNKILMVFNRNGTWSLPGGAVEAGETLREATVREVKEETGYDIKVGNIVALNEAFIDKNHIYFITFHGQITKRPEEIPHEENIIKVKWVSLEEADRLMPYHPEGISKLLNESGANYTFQKE</sequence>
<dbReference type="Pfam" id="PF00293">
    <property type="entry name" value="NUDIX"/>
    <property type="match status" value="1"/>
</dbReference>
<comment type="caution">
    <text evidence="4">The sequence shown here is derived from an EMBL/GenBank/DDBJ whole genome shotgun (WGS) entry which is preliminary data.</text>
</comment>
<reference evidence="4 5" key="1">
    <citation type="submission" date="2019-09" db="EMBL/GenBank/DDBJ databases">
        <title>Whole genome sequences of isolates from the Mars Exploration Rovers.</title>
        <authorList>
            <person name="Seuylemezian A."/>
            <person name="Vaishampayan P."/>
        </authorList>
    </citation>
    <scope>NUCLEOTIDE SEQUENCE [LARGE SCALE GENOMIC DNA]</scope>
    <source>
        <strain evidence="4 5">MER_TA_151</strain>
    </source>
</reference>
<protein>
    <submittedName>
        <fullName evidence="4">NUDIX hydrolase</fullName>
    </submittedName>
</protein>
<name>A0A5J5HE25_9BACI</name>
<dbReference type="InterPro" id="IPR000086">
    <property type="entry name" value="NUDIX_hydrolase_dom"/>
</dbReference>
<evidence type="ECO:0000313" key="5">
    <source>
        <dbReference type="Proteomes" id="UP000326671"/>
    </source>
</evidence>
<feature type="domain" description="Nudix hydrolase" evidence="3">
    <location>
        <begin position="4"/>
        <end position="128"/>
    </location>
</feature>
<accession>A0A5J5HE25</accession>
<evidence type="ECO:0000259" key="3">
    <source>
        <dbReference type="PROSITE" id="PS51462"/>
    </source>
</evidence>
<proteinExistence type="inferred from homology"/>
<dbReference type="EMBL" id="VYKL01000034">
    <property type="protein sequence ID" value="KAA9018347.1"/>
    <property type="molecule type" value="Genomic_DNA"/>
</dbReference>
<dbReference type="PROSITE" id="PS51462">
    <property type="entry name" value="NUDIX"/>
    <property type="match status" value="1"/>
</dbReference>
<dbReference type="PANTHER" id="PTHR43736:SF1">
    <property type="entry name" value="DIHYDRONEOPTERIN TRIPHOSPHATE DIPHOSPHATASE"/>
    <property type="match status" value="1"/>
</dbReference>
<dbReference type="RefSeq" id="WP_150441835.1">
    <property type="nucleotide sequence ID" value="NZ_VYKL01000034.1"/>
</dbReference>
<dbReference type="SUPFAM" id="SSF55811">
    <property type="entry name" value="Nudix"/>
    <property type="match status" value="1"/>
</dbReference>
<keyword evidence="2 4" id="KW-0378">Hydrolase</keyword>
<evidence type="ECO:0000313" key="4">
    <source>
        <dbReference type="EMBL" id="KAA9018347.1"/>
    </source>
</evidence>
<keyword evidence="5" id="KW-1185">Reference proteome</keyword>
<comment type="similarity">
    <text evidence="1">Belongs to the Nudix hydrolase family.</text>
</comment>
<dbReference type="Gene3D" id="3.90.79.10">
    <property type="entry name" value="Nucleoside Triphosphate Pyrophosphohydrolase"/>
    <property type="match status" value="1"/>
</dbReference>
<dbReference type="PRINTS" id="PR00502">
    <property type="entry name" value="NUDIXFAMILY"/>
</dbReference>
<dbReference type="OrthoDB" id="9787880at2"/>
<evidence type="ECO:0000256" key="1">
    <source>
        <dbReference type="ARBA" id="ARBA00005582"/>
    </source>
</evidence>
<dbReference type="InterPro" id="IPR020476">
    <property type="entry name" value="Nudix_hydrolase"/>
</dbReference>
<evidence type="ECO:0000256" key="2">
    <source>
        <dbReference type="ARBA" id="ARBA00022801"/>
    </source>
</evidence>
<dbReference type="PANTHER" id="PTHR43736">
    <property type="entry name" value="ADP-RIBOSE PYROPHOSPHATASE"/>
    <property type="match status" value="1"/>
</dbReference>
<dbReference type="GO" id="GO:0016787">
    <property type="term" value="F:hydrolase activity"/>
    <property type="evidence" value="ECO:0007669"/>
    <property type="project" value="UniProtKB-KW"/>
</dbReference>
<organism evidence="4 5">
    <name type="scientific">Niallia endozanthoxylica</name>
    <dbReference type="NCBI Taxonomy" id="2036016"/>
    <lineage>
        <taxon>Bacteria</taxon>
        <taxon>Bacillati</taxon>
        <taxon>Bacillota</taxon>
        <taxon>Bacilli</taxon>
        <taxon>Bacillales</taxon>
        <taxon>Bacillaceae</taxon>
        <taxon>Niallia</taxon>
    </lineage>
</organism>
<dbReference type="InterPro" id="IPR015797">
    <property type="entry name" value="NUDIX_hydrolase-like_dom_sf"/>
</dbReference>
<dbReference type="Proteomes" id="UP000326671">
    <property type="component" value="Unassembled WGS sequence"/>
</dbReference>